<reference evidence="2 3" key="1">
    <citation type="submission" date="2019-10" db="EMBL/GenBank/DDBJ databases">
        <title>Two novel species isolated from a subtropical stream in China.</title>
        <authorList>
            <person name="Lu H."/>
        </authorList>
    </citation>
    <scope>NUCLEOTIDE SEQUENCE [LARGE SCALE GENOMIC DNA]</scope>
    <source>
        <strain evidence="2 3">FT29W</strain>
    </source>
</reference>
<keyword evidence="3" id="KW-1185">Reference proteome</keyword>
<sequence length="87" mass="9563">MLIPLVALLLTLAACVLLYLSHRHQGWLRAPLPAWPARASGAGLLMLALACGLRYYSPLTAVCAWLMVQMLAFSTLPFLSLLKRRDA</sequence>
<keyword evidence="1" id="KW-0812">Transmembrane</keyword>
<name>A0A6A7N8M7_9BURK</name>
<evidence type="ECO:0000313" key="2">
    <source>
        <dbReference type="EMBL" id="MQA41444.1"/>
    </source>
</evidence>
<protein>
    <recommendedName>
        <fullName evidence="4">DUF3325 domain-containing protein</fullName>
    </recommendedName>
</protein>
<dbReference type="Proteomes" id="UP000440498">
    <property type="component" value="Unassembled WGS sequence"/>
</dbReference>
<feature type="transmembrane region" description="Helical" evidence="1">
    <location>
        <begin position="63"/>
        <end position="82"/>
    </location>
</feature>
<dbReference type="AlphaFoldDB" id="A0A6A7N8M7"/>
<evidence type="ECO:0008006" key="4">
    <source>
        <dbReference type="Google" id="ProtNLM"/>
    </source>
</evidence>
<feature type="transmembrane region" description="Helical" evidence="1">
    <location>
        <begin position="39"/>
        <end position="56"/>
    </location>
</feature>
<keyword evidence="1" id="KW-0472">Membrane</keyword>
<gene>
    <name evidence="2" type="ORF">GEV02_25185</name>
</gene>
<comment type="caution">
    <text evidence="2">The sequence shown here is derived from an EMBL/GenBank/DDBJ whole genome shotgun (WGS) entry which is preliminary data.</text>
</comment>
<keyword evidence="1" id="KW-1133">Transmembrane helix</keyword>
<evidence type="ECO:0000256" key="1">
    <source>
        <dbReference type="SAM" id="Phobius"/>
    </source>
</evidence>
<dbReference type="RefSeq" id="WP_152840681.1">
    <property type="nucleotide sequence ID" value="NZ_WHUG01000013.1"/>
</dbReference>
<organism evidence="2 3">
    <name type="scientific">Rugamonas aquatica</name>
    <dbReference type="NCBI Taxonomy" id="2743357"/>
    <lineage>
        <taxon>Bacteria</taxon>
        <taxon>Pseudomonadati</taxon>
        <taxon>Pseudomonadota</taxon>
        <taxon>Betaproteobacteria</taxon>
        <taxon>Burkholderiales</taxon>
        <taxon>Oxalobacteraceae</taxon>
        <taxon>Telluria group</taxon>
        <taxon>Rugamonas</taxon>
    </lineage>
</organism>
<dbReference type="EMBL" id="WHUG01000013">
    <property type="protein sequence ID" value="MQA41444.1"/>
    <property type="molecule type" value="Genomic_DNA"/>
</dbReference>
<accession>A0A6A7N8M7</accession>
<evidence type="ECO:0000313" key="3">
    <source>
        <dbReference type="Proteomes" id="UP000440498"/>
    </source>
</evidence>
<proteinExistence type="predicted"/>